<keyword evidence="15" id="KW-1185">Reference proteome</keyword>
<dbReference type="Gene3D" id="1.20.1560.10">
    <property type="entry name" value="ABC transporter type 1, transmembrane domain"/>
    <property type="match status" value="1"/>
</dbReference>
<feature type="domain" description="ABC transmembrane type-1" evidence="13">
    <location>
        <begin position="22"/>
        <end position="308"/>
    </location>
</feature>
<dbReference type="SMART" id="SM00382">
    <property type="entry name" value="AAA"/>
    <property type="match status" value="1"/>
</dbReference>
<evidence type="ECO:0000256" key="2">
    <source>
        <dbReference type="ARBA" id="ARBA00022448"/>
    </source>
</evidence>
<dbReference type="SUPFAM" id="SSF52540">
    <property type="entry name" value="P-loop containing nucleoside triphosphate hydrolases"/>
    <property type="match status" value="1"/>
</dbReference>
<dbReference type="CDD" id="cd03254">
    <property type="entry name" value="ABCC_Glucan_exporter_like"/>
    <property type="match status" value="1"/>
</dbReference>
<evidence type="ECO:0000313" key="15">
    <source>
        <dbReference type="Proteomes" id="UP000520767"/>
    </source>
</evidence>
<proteinExistence type="inferred from homology"/>
<evidence type="ECO:0000256" key="1">
    <source>
        <dbReference type="ARBA" id="ARBA00004651"/>
    </source>
</evidence>
<dbReference type="EMBL" id="JACHJQ010000010">
    <property type="protein sequence ID" value="MBB4911543.1"/>
    <property type="molecule type" value="Genomic_DNA"/>
</dbReference>
<name>A0A7W7QDP4_9PSEU</name>
<comment type="caution">
    <text evidence="14">The sequence shown here is derived from an EMBL/GenBank/DDBJ whole genome shotgun (WGS) entry which is preliminary data.</text>
</comment>
<dbReference type="InterPro" id="IPR017871">
    <property type="entry name" value="ABC_transporter-like_CS"/>
</dbReference>
<gene>
    <name evidence="14" type="ORF">FHR82_007813</name>
</gene>
<dbReference type="Gene3D" id="3.40.50.300">
    <property type="entry name" value="P-loop containing nucleotide triphosphate hydrolases"/>
    <property type="match status" value="1"/>
</dbReference>
<keyword evidence="6 11" id="KW-1133">Transmembrane helix</keyword>
<dbReference type="PANTHER" id="PTHR43394:SF7">
    <property type="entry name" value="ABC TRANSPORTER B FAMILY MEMBER 28"/>
    <property type="match status" value="1"/>
</dbReference>
<comment type="similarity">
    <text evidence="9">Belongs to the ABC transporter superfamily. Lipid exporter (TC 3.A.1.106) family.</text>
</comment>
<evidence type="ECO:0000256" key="6">
    <source>
        <dbReference type="ARBA" id="ARBA00022989"/>
    </source>
</evidence>
<dbReference type="Proteomes" id="UP000520767">
    <property type="component" value="Unassembled WGS sequence"/>
</dbReference>
<dbReference type="PANTHER" id="PTHR43394">
    <property type="entry name" value="ATP-DEPENDENT PERMEASE MDL1, MITOCHONDRIAL"/>
    <property type="match status" value="1"/>
</dbReference>
<dbReference type="PROSITE" id="PS50929">
    <property type="entry name" value="ABC_TM1F"/>
    <property type="match status" value="1"/>
</dbReference>
<dbReference type="Pfam" id="PF00005">
    <property type="entry name" value="ABC_tran"/>
    <property type="match status" value="1"/>
</dbReference>
<evidence type="ECO:0000256" key="8">
    <source>
        <dbReference type="ARBA" id="ARBA00055053"/>
    </source>
</evidence>
<feature type="domain" description="ABC transporter" evidence="12">
    <location>
        <begin position="342"/>
        <end position="575"/>
    </location>
</feature>
<feature type="transmembrane region" description="Helical" evidence="11">
    <location>
        <begin position="65"/>
        <end position="91"/>
    </location>
</feature>
<dbReference type="InterPro" id="IPR003439">
    <property type="entry name" value="ABC_transporter-like_ATP-bd"/>
</dbReference>
<reference evidence="14 15" key="1">
    <citation type="submission" date="2020-08" db="EMBL/GenBank/DDBJ databases">
        <title>Genomic Encyclopedia of Type Strains, Phase III (KMG-III): the genomes of soil and plant-associated and newly described type strains.</title>
        <authorList>
            <person name="Whitman W."/>
        </authorList>
    </citation>
    <scope>NUCLEOTIDE SEQUENCE [LARGE SCALE GENOMIC DNA]</scope>
    <source>
        <strain evidence="14 15">CECT 8960</strain>
    </source>
</reference>
<dbReference type="GO" id="GO:0005886">
    <property type="term" value="C:plasma membrane"/>
    <property type="evidence" value="ECO:0007669"/>
    <property type="project" value="UniProtKB-SubCell"/>
</dbReference>
<evidence type="ECO:0000256" key="11">
    <source>
        <dbReference type="SAM" id="Phobius"/>
    </source>
</evidence>
<evidence type="ECO:0000256" key="4">
    <source>
        <dbReference type="ARBA" id="ARBA00022741"/>
    </source>
</evidence>
<protein>
    <recommendedName>
        <fullName evidence="10">Fatty acid ABC transporter ATP-binding/permease protein</fullName>
    </recommendedName>
</protein>
<dbReference type="InterPro" id="IPR027417">
    <property type="entry name" value="P-loop_NTPase"/>
</dbReference>
<dbReference type="PROSITE" id="PS00211">
    <property type="entry name" value="ABC_TRANSPORTER_1"/>
    <property type="match status" value="1"/>
</dbReference>
<evidence type="ECO:0000313" key="14">
    <source>
        <dbReference type="EMBL" id="MBB4911543.1"/>
    </source>
</evidence>
<comment type="subcellular location">
    <subcellularLocation>
        <location evidence="1">Cell membrane</location>
        <topology evidence="1">Multi-pass membrane protein</topology>
    </subcellularLocation>
</comment>
<dbReference type="Pfam" id="PF00664">
    <property type="entry name" value="ABC_membrane"/>
    <property type="match status" value="1"/>
</dbReference>
<dbReference type="CDD" id="cd18547">
    <property type="entry name" value="ABC_6TM_Tm288_like"/>
    <property type="match status" value="1"/>
</dbReference>
<dbReference type="GO" id="GO:0016887">
    <property type="term" value="F:ATP hydrolysis activity"/>
    <property type="evidence" value="ECO:0007669"/>
    <property type="project" value="InterPro"/>
</dbReference>
<dbReference type="FunFam" id="3.40.50.300:FF:000287">
    <property type="entry name" value="Multidrug ABC transporter ATP-binding protein"/>
    <property type="match status" value="1"/>
</dbReference>
<accession>A0A7W7QDP4</accession>
<evidence type="ECO:0000256" key="10">
    <source>
        <dbReference type="ARBA" id="ARBA00071747"/>
    </source>
</evidence>
<feature type="transmembrane region" description="Helical" evidence="11">
    <location>
        <begin position="148"/>
        <end position="173"/>
    </location>
</feature>
<evidence type="ECO:0000259" key="13">
    <source>
        <dbReference type="PROSITE" id="PS50929"/>
    </source>
</evidence>
<dbReference type="PROSITE" id="PS50893">
    <property type="entry name" value="ABC_TRANSPORTER_2"/>
    <property type="match status" value="1"/>
</dbReference>
<evidence type="ECO:0000256" key="3">
    <source>
        <dbReference type="ARBA" id="ARBA00022692"/>
    </source>
</evidence>
<dbReference type="InterPro" id="IPR011527">
    <property type="entry name" value="ABC1_TM_dom"/>
</dbReference>
<dbReference type="InterPro" id="IPR003593">
    <property type="entry name" value="AAA+_ATPase"/>
</dbReference>
<comment type="function">
    <text evidence="8">ABC transporter involved in fatty acid import. Transmembrane domains (TMD) form a pore in the membrane and the ATP-binding domain (NBD) is responsible for energy generation.</text>
</comment>
<dbReference type="GO" id="GO:0090374">
    <property type="term" value="P:oligopeptide export from mitochondrion"/>
    <property type="evidence" value="ECO:0007669"/>
    <property type="project" value="TreeGrafter"/>
</dbReference>
<dbReference type="AlphaFoldDB" id="A0A7W7QDP4"/>
<keyword evidence="3 11" id="KW-0812">Transmembrane</keyword>
<keyword evidence="5 14" id="KW-0067">ATP-binding</keyword>
<dbReference type="GO" id="GO:0015421">
    <property type="term" value="F:ABC-type oligopeptide transporter activity"/>
    <property type="evidence" value="ECO:0007669"/>
    <property type="project" value="TreeGrafter"/>
</dbReference>
<evidence type="ECO:0000256" key="5">
    <source>
        <dbReference type="ARBA" id="ARBA00022840"/>
    </source>
</evidence>
<dbReference type="RefSeq" id="WP_184815560.1">
    <property type="nucleotide sequence ID" value="NZ_JACHJQ010000010.1"/>
</dbReference>
<keyword evidence="4" id="KW-0547">Nucleotide-binding</keyword>
<evidence type="ECO:0000259" key="12">
    <source>
        <dbReference type="PROSITE" id="PS50893"/>
    </source>
</evidence>
<dbReference type="InterPro" id="IPR039421">
    <property type="entry name" value="Type_1_exporter"/>
</dbReference>
<sequence>MTGVVRPLLACLRPYRRHLGTLVVSGIAGASLIALVAPAVLGAATDLVVSGVAADGVDFDALGRALLTLVALYATGAVLTCVQARLAAFVVRRVVFELRERASEKLTRLPVGYLDRQSRGDLLSRLTNDVDTLQQCLQQLVEHLAIRWFTLLGGVVMMFVVSPLLAVLVLAMLPLAGVATARIASRAQTRFAEQRAAVGALTTHVDEMYAAHGLVSAFGRRRQVERTFTERNQAVLAAGLRGETGSRSIEPVMFLVTNMIYVVIATVGAARVIAGALTIGDLQAFALYCGRFGHDAGMVAGLVGDVQAGVAAARRVFALLAEEEQAPDPAVRTGPGRGAGRVVFESVSFRYEPDAPLIEDLCLTIQPGQTVAVVGSTGAGKTTLTNLLLRFHEVTGGRILVDGADIAAMHRDDVRGLTGLVPQEPWLFGGTVADNIAYGRAGATREQVVAAARATGVDRFVRTLPDGYDTVLGESAGVSAGERQLLTLARAFLADPAILVLDEATSSVDTRGEVLVQRAMKAVRAGRTSFVIAHRLSTIRDADLILVMHAGRLVERGTHDELLAAGGHYTALHAAQTGTPVS</sequence>
<evidence type="ECO:0000256" key="7">
    <source>
        <dbReference type="ARBA" id="ARBA00023136"/>
    </source>
</evidence>
<evidence type="ECO:0000256" key="9">
    <source>
        <dbReference type="ARBA" id="ARBA00061644"/>
    </source>
</evidence>
<feature type="transmembrane region" description="Helical" evidence="11">
    <location>
        <begin position="21"/>
        <end position="45"/>
    </location>
</feature>
<dbReference type="GO" id="GO:0005524">
    <property type="term" value="F:ATP binding"/>
    <property type="evidence" value="ECO:0007669"/>
    <property type="project" value="UniProtKB-KW"/>
</dbReference>
<dbReference type="InterPro" id="IPR036640">
    <property type="entry name" value="ABC1_TM_sf"/>
</dbReference>
<keyword evidence="2" id="KW-0813">Transport</keyword>
<dbReference type="SUPFAM" id="SSF90123">
    <property type="entry name" value="ABC transporter transmembrane region"/>
    <property type="match status" value="1"/>
</dbReference>
<keyword evidence="7 11" id="KW-0472">Membrane</keyword>
<organism evidence="14 15">
    <name type="scientific">Actinophytocola algeriensis</name>
    <dbReference type="NCBI Taxonomy" id="1768010"/>
    <lineage>
        <taxon>Bacteria</taxon>
        <taxon>Bacillati</taxon>
        <taxon>Actinomycetota</taxon>
        <taxon>Actinomycetes</taxon>
        <taxon>Pseudonocardiales</taxon>
        <taxon>Pseudonocardiaceae</taxon>
    </lineage>
</organism>